<evidence type="ECO:0000256" key="4">
    <source>
        <dbReference type="SAM" id="MobiDB-lite"/>
    </source>
</evidence>
<accession>A0A6A4WH49</accession>
<dbReference type="AlphaFoldDB" id="A0A6A4WH49"/>
<comment type="caution">
    <text evidence="6">The sequence shown here is derived from an EMBL/GenBank/DDBJ whole genome shotgun (WGS) entry which is preliminary data.</text>
</comment>
<dbReference type="PANTHER" id="PTHR31879">
    <property type="entry name" value="DET1- AND DDB1-ASSOCIATED PROTEIN 1"/>
    <property type="match status" value="1"/>
</dbReference>
<proteinExistence type="inferred from homology"/>
<evidence type="ECO:0000256" key="2">
    <source>
        <dbReference type="ARBA" id="ARBA00018256"/>
    </source>
</evidence>
<dbReference type="InterPro" id="IPR018276">
    <property type="entry name" value="DDA1_dom"/>
</dbReference>
<feature type="region of interest" description="Disordered" evidence="4">
    <location>
        <begin position="89"/>
        <end position="123"/>
    </location>
</feature>
<evidence type="ECO:0000259" key="5">
    <source>
        <dbReference type="Pfam" id="PF10172"/>
    </source>
</evidence>
<name>A0A6A4WH49_AMPAM</name>
<feature type="domain" description="DET1- and DDB1-associated protein 1" evidence="5">
    <location>
        <begin position="26"/>
        <end position="88"/>
    </location>
</feature>
<dbReference type="Pfam" id="PF10172">
    <property type="entry name" value="DDA1"/>
    <property type="match status" value="1"/>
</dbReference>
<sequence>MTGKNTEAGGSQAGSSSSNTNQNIPEFLRGLPCRDSKNFSKFSADSGPKSSGKKAPIYLPTTDHPSEQVIVTEKTNILLRYLHWRWEKKLQDQSKKRGAGTTDGEEGASARKRPRTERSDPSP</sequence>
<evidence type="ECO:0000256" key="1">
    <source>
        <dbReference type="ARBA" id="ARBA00008042"/>
    </source>
</evidence>
<dbReference type="Proteomes" id="UP000440578">
    <property type="component" value="Unassembled WGS sequence"/>
</dbReference>
<feature type="compositionally biased region" description="Low complexity" evidence="4">
    <location>
        <begin position="8"/>
        <end position="23"/>
    </location>
</feature>
<gene>
    <name evidence="6" type="primary">DDA1</name>
    <name evidence="6" type="ORF">FJT64_022434</name>
</gene>
<evidence type="ECO:0000313" key="7">
    <source>
        <dbReference type="Proteomes" id="UP000440578"/>
    </source>
</evidence>
<dbReference type="EMBL" id="VIIS01000698">
    <property type="protein sequence ID" value="KAF0306015.1"/>
    <property type="molecule type" value="Genomic_DNA"/>
</dbReference>
<evidence type="ECO:0000256" key="3">
    <source>
        <dbReference type="ARBA" id="ARBA00045586"/>
    </source>
</evidence>
<keyword evidence="7" id="KW-1185">Reference proteome</keyword>
<protein>
    <recommendedName>
        <fullName evidence="2">DET1- and DDB1-associated protein 1</fullName>
    </recommendedName>
</protein>
<dbReference type="PANTHER" id="PTHR31879:SF2">
    <property type="entry name" value="DET1- AND DDB1-ASSOCIATED PROTEIN 1"/>
    <property type="match status" value="1"/>
</dbReference>
<reference evidence="6 7" key="1">
    <citation type="submission" date="2019-07" db="EMBL/GenBank/DDBJ databases">
        <title>Draft genome assembly of a fouling barnacle, Amphibalanus amphitrite (Darwin, 1854): The first reference genome for Thecostraca.</title>
        <authorList>
            <person name="Kim W."/>
        </authorList>
    </citation>
    <scope>NUCLEOTIDE SEQUENCE [LARGE SCALE GENOMIC DNA]</scope>
    <source>
        <strain evidence="6">SNU_AA5</strain>
        <tissue evidence="6">Soma without cirri and trophi</tissue>
    </source>
</reference>
<comment type="function">
    <text evidence="3">Functions as a component of numerous distinct DCX (DDB1-CUL4-X-box) E3 ubiquitin-protein ligase complexes which mediate the ubiquitination and subsequent proteasomal degradation of target proteins. In the DCX complexes, acts as a scaffolding subunit required to stabilize the complex.</text>
</comment>
<dbReference type="GO" id="GO:0032436">
    <property type="term" value="P:positive regulation of proteasomal ubiquitin-dependent protein catabolic process"/>
    <property type="evidence" value="ECO:0007669"/>
    <property type="project" value="TreeGrafter"/>
</dbReference>
<dbReference type="InterPro" id="IPR033575">
    <property type="entry name" value="DDA1-like"/>
</dbReference>
<dbReference type="OrthoDB" id="8598182at2759"/>
<evidence type="ECO:0000313" key="6">
    <source>
        <dbReference type="EMBL" id="KAF0306015.1"/>
    </source>
</evidence>
<feature type="region of interest" description="Disordered" evidence="4">
    <location>
        <begin position="1"/>
        <end position="66"/>
    </location>
</feature>
<dbReference type="GO" id="GO:0080008">
    <property type="term" value="C:Cul4-RING E3 ubiquitin ligase complex"/>
    <property type="evidence" value="ECO:0007669"/>
    <property type="project" value="TreeGrafter"/>
</dbReference>
<comment type="similarity">
    <text evidence="1">Belongs to the DDA1 family.</text>
</comment>
<organism evidence="6 7">
    <name type="scientific">Amphibalanus amphitrite</name>
    <name type="common">Striped barnacle</name>
    <name type="synonym">Balanus amphitrite</name>
    <dbReference type="NCBI Taxonomy" id="1232801"/>
    <lineage>
        <taxon>Eukaryota</taxon>
        <taxon>Metazoa</taxon>
        <taxon>Ecdysozoa</taxon>
        <taxon>Arthropoda</taxon>
        <taxon>Crustacea</taxon>
        <taxon>Multicrustacea</taxon>
        <taxon>Cirripedia</taxon>
        <taxon>Thoracica</taxon>
        <taxon>Thoracicalcarea</taxon>
        <taxon>Balanomorpha</taxon>
        <taxon>Balanoidea</taxon>
        <taxon>Balanidae</taxon>
        <taxon>Amphibalaninae</taxon>
        <taxon>Amphibalanus</taxon>
    </lineage>
</organism>